<feature type="domain" description="C2H2-type" evidence="9">
    <location>
        <begin position="103"/>
        <end position="130"/>
    </location>
</feature>
<dbReference type="InterPro" id="IPR036236">
    <property type="entry name" value="Znf_C2H2_sf"/>
</dbReference>
<dbReference type="PROSITE" id="PS00028">
    <property type="entry name" value="ZINC_FINGER_C2H2_1"/>
    <property type="match status" value="4"/>
</dbReference>
<feature type="domain" description="C2H2-type" evidence="9">
    <location>
        <begin position="145"/>
        <end position="172"/>
    </location>
</feature>
<evidence type="ECO:0000256" key="3">
    <source>
        <dbReference type="ARBA" id="ARBA00022737"/>
    </source>
</evidence>
<gene>
    <name evidence="10" type="ORF">KP79_PYT18774</name>
</gene>
<evidence type="ECO:0000259" key="9">
    <source>
        <dbReference type="PROSITE" id="PS50157"/>
    </source>
</evidence>
<dbReference type="SMART" id="SM00355">
    <property type="entry name" value="ZnF_C2H2"/>
    <property type="match status" value="4"/>
</dbReference>
<evidence type="ECO:0000313" key="10">
    <source>
        <dbReference type="EMBL" id="OWF43276.1"/>
    </source>
</evidence>
<dbReference type="Pfam" id="PF13894">
    <property type="entry name" value="zf-C2H2_4"/>
    <property type="match status" value="1"/>
</dbReference>
<dbReference type="Gene3D" id="3.30.160.60">
    <property type="entry name" value="Classic Zinc Finger"/>
    <property type="match status" value="2"/>
</dbReference>
<organism evidence="10 11">
    <name type="scientific">Mizuhopecten yessoensis</name>
    <name type="common">Japanese scallop</name>
    <name type="synonym">Patinopecten yessoensis</name>
    <dbReference type="NCBI Taxonomy" id="6573"/>
    <lineage>
        <taxon>Eukaryota</taxon>
        <taxon>Metazoa</taxon>
        <taxon>Spiralia</taxon>
        <taxon>Lophotrochozoa</taxon>
        <taxon>Mollusca</taxon>
        <taxon>Bivalvia</taxon>
        <taxon>Autobranchia</taxon>
        <taxon>Pteriomorphia</taxon>
        <taxon>Pectinida</taxon>
        <taxon>Pectinoidea</taxon>
        <taxon>Pectinidae</taxon>
        <taxon>Mizuhopecten</taxon>
    </lineage>
</organism>
<dbReference type="EMBL" id="NEDP02005138">
    <property type="protein sequence ID" value="OWF43276.1"/>
    <property type="molecule type" value="Genomic_DNA"/>
</dbReference>
<keyword evidence="6" id="KW-0539">Nucleus</keyword>
<sequence length="198" mass="22328">MASSSQNDQNWLKSYEGGSYEGGFSLNLDGSDQPEDGTVYQSPVHDPVVPTNPDLYPGTNFPLSDTGNVLAQCDVCGKNFRSRQGYDLHMKMHSYTLGQGDGPQCSICGKHFQTSAYLQRHMKSHSSEKSAELKPAGTRSIKCTHRCPTCGKYFQSNFHVLRHMRSHSQEKPFFCGTCFKSYKHKKDLLYHKETTHHI</sequence>
<dbReference type="GO" id="GO:0008270">
    <property type="term" value="F:zinc ion binding"/>
    <property type="evidence" value="ECO:0007669"/>
    <property type="project" value="UniProtKB-KW"/>
</dbReference>
<evidence type="ECO:0000256" key="4">
    <source>
        <dbReference type="ARBA" id="ARBA00022771"/>
    </source>
</evidence>
<dbReference type="GO" id="GO:0000978">
    <property type="term" value="F:RNA polymerase II cis-regulatory region sequence-specific DNA binding"/>
    <property type="evidence" value="ECO:0007669"/>
    <property type="project" value="TreeGrafter"/>
</dbReference>
<reference evidence="10 11" key="1">
    <citation type="journal article" date="2017" name="Nat. Ecol. Evol.">
        <title>Scallop genome provides insights into evolution of bilaterian karyotype and development.</title>
        <authorList>
            <person name="Wang S."/>
            <person name="Zhang J."/>
            <person name="Jiao W."/>
            <person name="Li J."/>
            <person name="Xun X."/>
            <person name="Sun Y."/>
            <person name="Guo X."/>
            <person name="Huan P."/>
            <person name="Dong B."/>
            <person name="Zhang L."/>
            <person name="Hu X."/>
            <person name="Sun X."/>
            <person name="Wang J."/>
            <person name="Zhao C."/>
            <person name="Wang Y."/>
            <person name="Wang D."/>
            <person name="Huang X."/>
            <person name="Wang R."/>
            <person name="Lv J."/>
            <person name="Li Y."/>
            <person name="Zhang Z."/>
            <person name="Liu B."/>
            <person name="Lu W."/>
            <person name="Hui Y."/>
            <person name="Liang J."/>
            <person name="Zhou Z."/>
            <person name="Hou R."/>
            <person name="Li X."/>
            <person name="Liu Y."/>
            <person name="Li H."/>
            <person name="Ning X."/>
            <person name="Lin Y."/>
            <person name="Zhao L."/>
            <person name="Xing Q."/>
            <person name="Dou J."/>
            <person name="Li Y."/>
            <person name="Mao J."/>
            <person name="Guo H."/>
            <person name="Dou H."/>
            <person name="Li T."/>
            <person name="Mu C."/>
            <person name="Jiang W."/>
            <person name="Fu Q."/>
            <person name="Fu X."/>
            <person name="Miao Y."/>
            <person name="Liu J."/>
            <person name="Yu Q."/>
            <person name="Li R."/>
            <person name="Liao H."/>
            <person name="Li X."/>
            <person name="Kong Y."/>
            <person name="Jiang Z."/>
            <person name="Chourrout D."/>
            <person name="Li R."/>
            <person name="Bao Z."/>
        </authorList>
    </citation>
    <scope>NUCLEOTIDE SEQUENCE [LARGE SCALE GENOMIC DNA]</scope>
    <source>
        <strain evidence="10 11">PY_sf001</strain>
    </source>
</reference>
<evidence type="ECO:0000313" key="11">
    <source>
        <dbReference type="Proteomes" id="UP000242188"/>
    </source>
</evidence>
<dbReference type="OrthoDB" id="5982522at2759"/>
<accession>A0A210Q3F9</accession>
<dbReference type="InterPro" id="IPR050527">
    <property type="entry name" value="Snail/Krueppel_Znf"/>
</dbReference>
<proteinExistence type="predicted"/>
<dbReference type="SUPFAM" id="SSF57667">
    <property type="entry name" value="beta-beta-alpha zinc fingers"/>
    <property type="match status" value="2"/>
</dbReference>
<feature type="domain" description="C2H2-type" evidence="9">
    <location>
        <begin position="173"/>
        <end position="198"/>
    </location>
</feature>
<evidence type="ECO:0000256" key="2">
    <source>
        <dbReference type="ARBA" id="ARBA00022723"/>
    </source>
</evidence>
<dbReference type="GO" id="GO:0000981">
    <property type="term" value="F:DNA-binding transcription factor activity, RNA polymerase II-specific"/>
    <property type="evidence" value="ECO:0007669"/>
    <property type="project" value="TreeGrafter"/>
</dbReference>
<evidence type="ECO:0000256" key="5">
    <source>
        <dbReference type="ARBA" id="ARBA00022833"/>
    </source>
</evidence>
<feature type="domain" description="C2H2-type" evidence="9">
    <location>
        <begin position="71"/>
        <end position="94"/>
    </location>
</feature>
<keyword evidence="10" id="KW-0675">Receptor</keyword>
<keyword evidence="11" id="KW-1185">Reference proteome</keyword>
<name>A0A210Q3F9_MIZYE</name>
<dbReference type="FunFam" id="3.30.160.60:FF:000446">
    <property type="entry name" value="Zinc finger protein"/>
    <property type="match status" value="1"/>
</dbReference>
<protein>
    <submittedName>
        <fullName evidence="10">Neurotrophin receptor-interacting factor 2</fullName>
    </submittedName>
</protein>
<keyword evidence="2" id="KW-0479">Metal-binding</keyword>
<dbReference type="InterPro" id="IPR013087">
    <property type="entry name" value="Znf_C2H2_type"/>
</dbReference>
<keyword evidence="4 7" id="KW-0863">Zinc-finger</keyword>
<dbReference type="Proteomes" id="UP000242188">
    <property type="component" value="Unassembled WGS sequence"/>
</dbReference>
<feature type="region of interest" description="Disordered" evidence="8">
    <location>
        <begin position="23"/>
        <end position="47"/>
    </location>
</feature>
<evidence type="ECO:0000256" key="1">
    <source>
        <dbReference type="ARBA" id="ARBA00004123"/>
    </source>
</evidence>
<dbReference type="GO" id="GO:0005634">
    <property type="term" value="C:nucleus"/>
    <property type="evidence" value="ECO:0007669"/>
    <property type="project" value="UniProtKB-SubCell"/>
</dbReference>
<comment type="subcellular location">
    <subcellularLocation>
        <location evidence="1">Nucleus</location>
    </subcellularLocation>
</comment>
<evidence type="ECO:0000256" key="8">
    <source>
        <dbReference type="SAM" id="MobiDB-lite"/>
    </source>
</evidence>
<keyword evidence="5" id="KW-0862">Zinc</keyword>
<dbReference type="AlphaFoldDB" id="A0A210Q3F9"/>
<dbReference type="PANTHER" id="PTHR24388">
    <property type="entry name" value="ZINC FINGER PROTEIN"/>
    <property type="match status" value="1"/>
</dbReference>
<dbReference type="PROSITE" id="PS50157">
    <property type="entry name" value="ZINC_FINGER_C2H2_2"/>
    <property type="match status" value="4"/>
</dbReference>
<dbReference type="PANTHER" id="PTHR24388:SF54">
    <property type="entry name" value="PROTEIN ESCARGOT"/>
    <property type="match status" value="1"/>
</dbReference>
<comment type="caution">
    <text evidence="10">The sequence shown here is derived from an EMBL/GenBank/DDBJ whole genome shotgun (WGS) entry which is preliminary data.</text>
</comment>
<keyword evidence="3" id="KW-0677">Repeat</keyword>
<dbReference type="Pfam" id="PF00096">
    <property type="entry name" value="zf-C2H2"/>
    <property type="match status" value="2"/>
</dbReference>
<evidence type="ECO:0000256" key="7">
    <source>
        <dbReference type="PROSITE-ProRule" id="PRU00042"/>
    </source>
</evidence>
<evidence type="ECO:0000256" key="6">
    <source>
        <dbReference type="ARBA" id="ARBA00023242"/>
    </source>
</evidence>